<dbReference type="Proteomes" id="UP000027746">
    <property type="component" value="Unassembled WGS sequence"/>
</dbReference>
<feature type="chain" id="PRO_5001690295" description="Group 4 capsule polysaccharide lipoprotein gfcB, YjbF" evidence="1">
    <location>
        <begin position="21"/>
        <end position="227"/>
    </location>
</feature>
<proteinExistence type="predicted"/>
<dbReference type="SUPFAM" id="SSF159270">
    <property type="entry name" value="YmcC-like"/>
    <property type="match status" value="1"/>
</dbReference>
<comment type="caution">
    <text evidence="2">The sequence shown here is derived from an EMBL/GenBank/DDBJ whole genome shotgun (WGS) entry which is preliminary data.</text>
</comment>
<dbReference type="GeneID" id="68868238"/>
<dbReference type="AlphaFoldDB" id="A0A073J4J9"/>
<dbReference type="Pfam" id="PF11102">
    <property type="entry name" value="YjbF"/>
    <property type="match status" value="1"/>
</dbReference>
<evidence type="ECO:0000313" key="3">
    <source>
        <dbReference type="Proteomes" id="UP000027746"/>
    </source>
</evidence>
<dbReference type="Gene3D" id="2.40.360.10">
    <property type="entry name" value="YmcC-like"/>
    <property type="match status" value="1"/>
</dbReference>
<dbReference type="PROSITE" id="PS51257">
    <property type="entry name" value="PROKAR_LIPOPROTEIN"/>
    <property type="match status" value="1"/>
</dbReference>
<name>A0A073J4J9_9RHOB</name>
<gene>
    <name evidence="2" type="ORF">SUH3_09055</name>
</gene>
<accession>A0A073J4J9</accession>
<keyword evidence="3" id="KW-1185">Reference proteome</keyword>
<evidence type="ECO:0000313" key="2">
    <source>
        <dbReference type="EMBL" id="KEJ96914.1"/>
    </source>
</evidence>
<dbReference type="EMBL" id="JAMD01000002">
    <property type="protein sequence ID" value="KEJ96914.1"/>
    <property type="molecule type" value="Genomic_DNA"/>
</dbReference>
<dbReference type="OrthoDB" id="6237231at2"/>
<keyword evidence="1" id="KW-0732">Signal</keyword>
<evidence type="ECO:0000256" key="1">
    <source>
        <dbReference type="SAM" id="SignalP"/>
    </source>
</evidence>
<feature type="signal peptide" evidence="1">
    <location>
        <begin position="1"/>
        <end position="20"/>
    </location>
</feature>
<evidence type="ECO:0008006" key="4">
    <source>
        <dbReference type="Google" id="ProtNLM"/>
    </source>
</evidence>
<reference evidence="2 3" key="1">
    <citation type="submission" date="2014-01" db="EMBL/GenBank/DDBJ databases">
        <title>Sulfitobacter sp. H3 (MCCC 1A00686) Genome Sequencing.</title>
        <authorList>
            <person name="Lai Q."/>
            <person name="Hong Z."/>
        </authorList>
    </citation>
    <scope>NUCLEOTIDE SEQUENCE [LARGE SCALE GENOMIC DNA]</scope>
    <source>
        <strain evidence="2 3">H3</strain>
    </source>
</reference>
<dbReference type="InterPro" id="IPR023373">
    <property type="entry name" value="YmcC_sf"/>
</dbReference>
<sequence length="227" mass="24503">MKLRHICLALCAGLVLSACSGGTEKASSQSSTLSEVANSIVAGRKAKRNPPELPTLTRPLLDNLTVGSLEVIASKRGQTAYLIPEARRSGNLTVWRTGGNSQVILRDGVLIGTKGLGNDLASADASPALAAVRSRGGSAGQRVMYIRNDVNGVDRMSLSCEVHNLGAENLEIVERSFPTVHLREDCVNETGKIANHYWVDRRDGTVWKSRQWAGPQTGYLDIRLLKK</sequence>
<dbReference type="InterPro" id="IPR021308">
    <property type="entry name" value="GfcB"/>
</dbReference>
<protein>
    <recommendedName>
        <fullName evidence="4">Group 4 capsule polysaccharide lipoprotein gfcB, YjbF</fullName>
    </recommendedName>
</protein>
<dbReference type="RefSeq" id="WP_037922361.1">
    <property type="nucleotide sequence ID" value="NZ_CP054599.1"/>
</dbReference>
<organism evidence="2 3">
    <name type="scientific">Pseudosulfitobacter pseudonitzschiae</name>
    <dbReference type="NCBI Taxonomy" id="1402135"/>
    <lineage>
        <taxon>Bacteria</taxon>
        <taxon>Pseudomonadati</taxon>
        <taxon>Pseudomonadota</taxon>
        <taxon>Alphaproteobacteria</taxon>
        <taxon>Rhodobacterales</taxon>
        <taxon>Roseobacteraceae</taxon>
        <taxon>Pseudosulfitobacter</taxon>
    </lineage>
</organism>